<protein>
    <recommendedName>
        <fullName evidence="1">Transcription elongation factor GreA/GreB C-terminal domain-containing protein</fullName>
    </recommendedName>
</protein>
<sequence length="179" mass="19432">MLGRSSLSDYLFADHDTEPLVDKQLLKDALLASLDDEIASALAAAGEAQATASHGENKPENQYDTLALEAAYLAHGQSERILALQQLRIGLSKWKAPQLGDDDRVQMGACVQLLSDTDAEIHIFIAPVGGRELNLDGQRVLVVNQDAPITRRLLGLILDDEVELTLGGEARTWEVTGLY</sequence>
<feature type="domain" description="Transcription elongation factor GreA/GreB C-terminal" evidence="1">
    <location>
        <begin position="102"/>
        <end position="176"/>
    </location>
</feature>
<dbReference type="Pfam" id="PF01272">
    <property type="entry name" value="GreA_GreB"/>
    <property type="match status" value="1"/>
</dbReference>
<evidence type="ECO:0000259" key="1">
    <source>
        <dbReference type="Pfam" id="PF01272"/>
    </source>
</evidence>
<dbReference type="InterPro" id="IPR036953">
    <property type="entry name" value="GreA/GreB_C_sf"/>
</dbReference>
<reference evidence="2 3" key="1">
    <citation type="submission" date="2024-04" db="EMBL/GenBank/DDBJ databases">
        <title>Draft genome sequence of Thalassolituus maritimus NBRC 116585.</title>
        <authorList>
            <person name="Miyakawa T."/>
            <person name="Kusuya Y."/>
            <person name="Miura T."/>
        </authorList>
    </citation>
    <scope>NUCLEOTIDE SEQUENCE [LARGE SCALE GENOMIC DNA]</scope>
    <source>
        <strain evidence="2 3">5NW40-0001</strain>
    </source>
</reference>
<evidence type="ECO:0000313" key="3">
    <source>
        <dbReference type="Proteomes" id="UP001481413"/>
    </source>
</evidence>
<accession>A0ABQ0A0F2</accession>
<name>A0ABQ0A0F2_9GAMM</name>
<gene>
    <name evidence="2" type="ORF">NBRC116585_19250</name>
</gene>
<dbReference type="Gene3D" id="3.10.50.30">
    <property type="entry name" value="Transcription elongation factor, GreA/GreB, C-terminal domain"/>
    <property type="match status" value="1"/>
</dbReference>
<proteinExistence type="predicted"/>
<dbReference type="Proteomes" id="UP001481413">
    <property type="component" value="Unassembled WGS sequence"/>
</dbReference>
<keyword evidence="3" id="KW-1185">Reference proteome</keyword>
<comment type="caution">
    <text evidence="2">The sequence shown here is derived from an EMBL/GenBank/DDBJ whole genome shotgun (WGS) entry which is preliminary data.</text>
</comment>
<dbReference type="SUPFAM" id="SSF54534">
    <property type="entry name" value="FKBP-like"/>
    <property type="match status" value="1"/>
</dbReference>
<dbReference type="InterPro" id="IPR001437">
    <property type="entry name" value="Tscrpt_elong_fac_GreA/B_C"/>
</dbReference>
<organism evidence="2 3">
    <name type="scientific">Thalassolituus maritimus</name>
    <dbReference type="NCBI Taxonomy" id="484498"/>
    <lineage>
        <taxon>Bacteria</taxon>
        <taxon>Pseudomonadati</taxon>
        <taxon>Pseudomonadota</taxon>
        <taxon>Gammaproteobacteria</taxon>
        <taxon>Oceanospirillales</taxon>
        <taxon>Oceanospirillaceae</taxon>
        <taxon>Thalassolituus</taxon>
    </lineage>
</organism>
<evidence type="ECO:0000313" key="2">
    <source>
        <dbReference type="EMBL" id="GAA6145807.1"/>
    </source>
</evidence>
<dbReference type="EMBL" id="BAABWH010000004">
    <property type="protein sequence ID" value="GAA6145807.1"/>
    <property type="molecule type" value="Genomic_DNA"/>
</dbReference>